<keyword evidence="2" id="KW-0378">Hydrolase</keyword>
<dbReference type="InterPro" id="IPR052708">
    <property type="entry name" value="PxpC"/>
</dbReference>
<feature type="domain" description="Carboxyltransferase" evidence="4">
    <location>
        <begin position="23"/>
        <end position="283"/>
    </location>
</feature>
<accession>A0A381RAF4</accession>
<dbReference type="GO" id="GO:0005524">
    <property type="term" value="F:ATP binding"/>
    <property type="evidence" value="ECO:0007669"/>
    <property type="project" value="UniProtKB-KW"/>
</dbReference>
<dbReference type="Pfam" id="PF02626">
    <property type="entry name" value="CT_A_B"/>
    <property type="match status" value="1"/>
</dbReference>
<evidence type="ECO:0000259" key="4">
    <source>
        <dbReference type="SMART" id="SM00797"/>
    </source>
</evidence>
<evidence type="ECO:0000256" key="2">
    <source>
        <dbReference type="ARBA" id="ARBA00022801"/>
    </source>
</evidence>
<name>A0A381RAF4_9ZZZZ</name>
<dbReference type="InterPro" id="IPR029000">
    <property type="entry name" value="Cyclophilin-like_dom_sf"/>
</dbReference>
<sequence length="283" mass="31744">MIEIVKSGLYTTIQDLGRFGYENYGVPISGSMDQLSSILSNKLLGNNDNDAVMEITMTGPVLKFLDETKICITGADISPSINDNSIDINRVYQMNKGDVLKFGKLKYGLRSYISVSGGFLAGKIMNSRSMHSSITKSNKIINGENLKIKKLKNIKTKRTIIKVNYLEHFKNNTIEVFKGPEFNKLTIKQKQVLLNKTFTISNNNNRMAYQLNESFDNQLDSIITSLVMQGTVQLTPSGKVIILMRDCQTCGGYPRILQLSKKSINKLSQKHVGNSIRFKLIDL</sequence>
<dbReference type="InterPro" id="IPR003778">
    <property type="entry name" value="CT_A_B"/>
</dbReference>
<dbReference type="PANTHER" id="PTHR43309:SF5">
    <property type="entry name" value="5-OXOPROLINASE SUBUNIT C"/>
    <property type="match status" value="1"/>
</dbReference>
<evidence type="ECO:0000256" key="3">
    <source>
        <dbReference type="ARBA" id="ARBA00022840"/>
    </source>
</evidence>
<dbReference type="EMBL" id="UINC01001741">
    <property type="protein sequence ID" value="SUZ87819.1"/>
    <property type="molecule type" value="Genomic_DNA"/>
</dbReference>
<reference evidence="5" key="1">
    <citation type="submission" date="2018-05" db="EMBL/GenBank/DDBJ databases">
        <authorList>
            <person name="Lanie J.A."/>
            <person name="Ng W.-L."/>
            <person name="Kazmierczak K.M."/>
            <person name="Andrzejewski T.M."/>
            <person name="Davidsen T.M."/>
            <person name="Wayne K.J."/>
            <person name="Tettelin H."/>
            <person name="Glass J.I."/>
            <person name="Rusch D."/>
            <person name="Podicherti R."/>
            <person name="Tsui H.-C.T."/>
            <person name="Winkler M.E."/>
        </authorList>
    </citation>
    <scope>NUCLEOTIDE SEQUENCE</scope>
</reference>
<keyword evidence="1" id="KW-0547">Nucleotide-binding</keyword>
<evidence type="ECO:0000256" key="1">
    <source>
        <dbReference type="ARBA" id="ARBA00022741"/>
    </source>
</evidence>
<dbReference type="PANTHER" id="PTHR43309">
    <property type="entry name" value="5-OXOPROLINASE SUBUNIT C"/>
    <property type="match status" value="1"/>
</dbReference>
<gene>
    <name evidence="5" type="ORF">METZ01_LOCUS40673</name>
</gene>
<dbReference type="SMART" id="SM00797">
    <property type="entry name" value="AHS2"/>
    <property type="match status" value="1"/>
</dbReference>
<evidence type="ECO:0000313" key="5">
    <source>
        <dbReference type="EMBL" id="SUZ87819.1"/>
    </source>
</evidence>
<organism evidence="5">
    <name type="scientific">marine metagenome</name>
    <dbReference type="NCBI Taxonomy" id="408172"/>
    <lineage>
        <taxon>unclassified sequences</taxon>
        <taxon>metagenomes</taxon>
        <taxon>ecological metagenomes</taxon>
    </lineage>
</organism>
<proteinExistence type="predicted"/>
<dbReference type="GO" id="GO:0016787">
    <property type="term" value="F:hydrolase activity"/>
    <property type="evidence" value="ECO:0007669"/>
    <property type="project" value="UniProtKB-KW"/>
</dbReference>
<protein>
    <recommendedName>
        <fullName evidence="4">Carboxyltransferase domain-containing protein</fullName>
    </recommendedName>
</protein>
<dbReference type="AlphaFoldDB" id="A0A381RAF4"/>
<keyword evidence="3" id="KW-0067">ATP-binding</keyword>
<dbReference type="Gene3D" id="2.40.100.10">
    <property type="entry name" value="Cyclophilin-like"/>
    <property type="match status" value="1"/>
</dbReference>